<keyword evidence="4" id="KW-1185">Reference proteome</keyword>
<dbReference type="AlphaFoldDB" id="A0A4V5NZS3"/>
<evidence type="ECO:0000313" key="3">
    <source>
        <dbReference type="EMBL" id="TKC01233.1"/>
    </source>
</evidence>
<dbReference type="RefSeq" id="WP_136876422.1">
    <property type="nucleotide sequence ID" value="NZ_SWBO01000004.1"/>
</dbReference>
<dbReference type="Proteomes" id="UP000310477">
    <property type="component" value="Unassembled WGS sequence"/>
</dbReference>
<evidence type="ECO:0000256" key="1">
    <source>
        <dbReference type="SAM" id="MobiDB-lite"/>
    </source>
</evidence>
<evidence type="ECO:0000313" key="4">
    <source>
        <dbReference type="Proteomes" id="UP000310477"/>
    </source>
</evidence>
<gene>
    <name evidence="3" type="ORF">FA045_08285</name>
</gene>
<dbReference type="EMBL" id="SWBO01000004">
    <property type="protein sequence ID" value="TKC01233.1"/>
    <property type="molecule type" value="Genomic_DNA"/>
</dbReference>
<evidence type="ECO:0000259" key="2">
    <source>
        <dbReference type="Pfam" id="PF18932"/>
    </source>
</evidence>
<sequence length="69" mass="7979">MPFKKGNSGNPDGRPKGRVKTSIKKRIEKLLEKNLPTIEAEMENASPEERRCFFIDLTRVLTPQQKHLM</sequence>
<name>A0A4V5NZS3_9SPHI</name>
<feature type="region of interest" description="Disordered" evidence="1">
    <location>
        <begin position="1"/>
        <end position="22"/>
    </location>
</feature>
<organism evidence="3 4">
    <name type="scientific">Pedobacter cryotolerans</name>
    <dbReference type="NCBI Taxonomy" id="2571270"/>
    <lineage>
        <taxon>Bacteria</taxon>
        <taxon>Pseudomonadati</taxon>
        <taxon>Bacteroidota</taxon>
        <taxon>Sphingobacteriia</taxon>
        <taxon>Sphingobacteriales</taxon>
        <taxon>Sphingobacteriaceae</taxon>
        <taxon>Pedobacter</taxon>
    </lineage>
</organism>
<protein>
    <recommendedName>
        <fullName evidence="2">DUF5681 domain-containing protein</fullName>
    </recommendedName>
</protein>
<reference evidence="3 4" key="1">
    <citation type="submission" date="2019-04" db="EMBL/GenBank/DDBJ databases">
        <title>Pedobacter sp. AR-2-6 sp. nov., isolated from Arctic soil.</title>
        <authorList>
            <person name="Dahal R.H."/>
            <person name="Kim D.-U."/>
        </authorList>
    </citation>
    <scope>NUCLEOTIDE SEQUENCE [LARGE SCALE GENOMIC DNA]</scope>
    <source>
        <strain evidence="3 4">AR-2-6</strain>
    </source>
</reference>
<dbReference type="OrthoDB" id="799953at2"/>
<accession>A0A4V5NZS3</accession>
<comment type="caution">
    <text evidence="3">The sequence shown here is derived from an EMBL/GenBank/DDBJ whole genome shotgun (WGS) entry which is preliminary data.</text>
</comment>
<proteinExistence type="predicted"/>
<feature type="domain" description="DUF5681" evidence="2">
    <location>
        <begin position="3"/>
        <end position="38"/>
    </location>
</feature>
<dbReference type="Pfam" id="PF18932">
    <property type="entry name" value="DUF5681"/>
    <property type="match status" value="1"/>
</dbReference>
<dbReference type="InterPro" id="IPR043736">
    <property type="entry name" value="DUF5681"/>
</dbReference>